<dbReference type="InterPro" id="IPR020841">
    <property type="entry name" value="PKS_Beta-ketoAc_synthase_dom"/>
</dbReference>
<dbReference type="InterPro" id="IPR029063">
    <property type="entry name" value="SAM-dependent_MTases_sf"/>
</dbReference>
<dbReference type="Pfam" id="PF18558">
    <property type="entry name" value="HTH_51"/>
    <property type="match status" value="1"/>
</dbReference>
<dbReference type="SMART" id="SM00827">
    <property type="entry name" value="PKS_AT"/>
    <property type="match status" value="1"/>
</dbReference>
<evidence type="ECO:0000256" key="8">
    <source>
        <dbReference type="SAM" id="MobiDB-lite"/>
    </source>
</evidence>
<feature type="compositionally biased region" description="Polar residues" evidence="8">
    <location>
        <begin position="1730"/>
        <end position="1739"/>
    </location>
</feature>
<dbReference type="InterPro" id="IPR014043">
    <property type="entry name" value="Acyl_transferase_dom"/>
</dbReference>
<dbReference type="CDD" id="cd00833">
    <property type="entry name" value="PKS"/>
    <property type="match status" value="1"/>
</dbReference>
<dbReference type="PANTHER" id="PTHR45681:SF6">
    <property type="entry name" value="POLYKETIDE SYNTHASE 37"/>
    <property type="match status" value="1"/>
</dbReference>
<dbReference type="OMA" id="FRINTMI"/>
<dbReference type="InterPro" id="IPR001227">
    <property type="entry name" value="Ac_transferase_dom_sf"/>
</dbReference>
<evidence type="ECO:0000313" key="12">
    <source>
        <dbReference type="EMBL" id="EKV06857.1"/>
    </source>
</evidence>
<dbReference type="InterPro" id="IPR016036">
    <property type="entry name" value="Malonyl_transacylase_ACP-bd"/>
</dbReference>
<dbReference type="InterPro" id="IPR032088">
    <property type="entry name" value="SAT"/>
</dbReference>
<dbReference type="PANTHER" id="PTHR45681">
    <property type="entry name" value="POLYKETIDE SYNTHASE 44-RELATED"/>
    <property type="match status" value="1"/>
</dbReference>
<evidence type="ECO:0000256" key="1">
    <source>
        <dbReference type="ARBA" id="ARBA00022450"/>
    </source>
</evidence>
<proteinExistence type="predicted"/>
<dbReference type="InterPro" id="IPR016035">
    <property type="entry name" value="Acyl_Trfase/lysoPLipase"/>
</dbReference>
<dbReference type="SUPFAM" id="SSF52151">
    <property type="entry name" value="FabD/lysophospholipase-like"/>
    <property type="match status" value="1"/>
</dbReference>
<dbReference type="CDD" id="cd02440">
    <property type="entry name" value="AdoMet_MTases"/>
    <property type="match status" value="1"/>
</dbReference>
<organism evidence="12 13">
    <name type="scientific">Penicillium digitatum (strain PHI26 / CECT 20796)</name>
    <name type="common">Green mold</name>
    <dbReference type="NCBI Taxonomy" id="1170229"/>
    <lineage>
        <taxon>Eukaryota</taxon>
        <taxon>Fungi</taxon>
        <taxon>Dikarya</taxon>
        <taxon>Ascomycota</taxon>
        <taxon>Pezizomycotina</taxon>
        <taxon>Eurotiomycetes</taxon>
        <taxon>Eurotiomycetidae</taxon>
        <taxon>Eurotiales</taxon>
        <taxon>Aspergillaceae</taxon>
        <taxon>Penicillium</taxon>
    </lineage>
</organism>
<dbReference type="Pfam" id="PF00550">
    <property type="entry name" value="PP-binding"/>
    <property type="match status" value="1"/>
</dbReference>
<evidence type="ECO:0000256" key="4">
    <source>
        <dbReference type="ARBA" id="ARBA00022857"/>
    </source>
</evidence>
<dbReference type="SMART" id="SM00825">
    <property type="entry name" value="PKS_KS"/>
    <property type="match status" value="1"/>
</dbReference>
<reference evidence="13" key="1">
    <citation type="journal article" date="2012" name="BMC Genomics">
        <title>Genome sequence of the necrotrophic fungus Penicillium digitatum, the main postharvest pathogen of citrus.</title>
        <authorList>
            <person name="Marcet-Houben M."/>
            <person name="Ballester A.-R."/>
            <person name="de la Fuente B."/>
            <person name="Harries E."/>
            <person name="Marcos J.F."/>
            <person name="Gonzalez-Candelas L."/>
            <person name="Gabaldon T."/>
        </authorList>
    </citation>
    <scope>NUCLEOTIDE SEQUENCE [LARGE SCALE GENOMIC DNA]</scope>
    <source>
        <strain evidence="13">PHI26 / CECT 20796</strain>
    </source>
</reference>
<feature type="region of interest" description="N-terminal hotdog fold" evidence="7">
    <location>
        <begin position="1261"/>
        <end position="1398"/>
    </location>
</feature>
<accession>K9FFF9</accession>
<dbReference type="Pfam" id="PF02801">
    <property type="entry name" value="Ketoacyl-synt_C"/>
    <property type="match status" value="1"/>
</dbReference>
<dbReference type="OrthoDB" id="329835at2759"/>
<dbReference type="InterPro" id="IPR036736">
    <property type="entry name" value="ACP-like_sf"/>
</dbReference>
<dbReference type="Gene3D" id="3.40.366.10">
    <property type="entry name" value="Malonyl-Coenzyme A Acyl Carrier Protein, domain 2"/>
    <property type="match status" value="2"/>
</dbReference>
<feature type="domain" description="Carrier" evidence="9">
    <location>
        <begin position="1631"/>
        <end position="1705"/>
    </location>
</feature>
<evidence type="ECO:0000259" key="10">
    <source>
        <dbReference type="PROSITE" id="PS52004"/>
    </source>
</evidence>
<evidence type="ECO:0000256" key="2">
    <source>
        <dbReference type="ARBA" id="ARBA00022553"/>
    </source>
</evidence>
<dbReference type="InterPro" id="IPR006162">
    <property type="entry name" value="Ppantetheine_attach_site"/>
</dbReference>
<dbReference type="Pfam" id="PF00109">
    <property type="entry name" value="ketoacyl-synt"/>
    <property type="match status" value="1"/>
</dbReference>
<dbReference type="PROSITE" id="PS50075">
    <property type="entry name" value="CARRIER"/>
    <property type="match status" value="1"/>
</dbReference>
<gene>
    <name evidence="12" type="ORF">PDIG_76300</name>
</gene>
<dbReference type="Gene3D" id="3.30.70.3290">
    <property type="match status" value="1"/>
</dbReference>
<dbReference type="SUPFAM" id="SSF53335">
    <property type="entry name" value="S-adenosyl-L-methionine-dependent methyltransferases"/>
    <property type="match status" value="1"/>
</dbReference>
<dbReference type="HOGENOM" id="CLU_000022_6_2_1"/>
<dbReference type="InterPro" id="IPR013217">
    <property type="entry name" value="Methyltransf_12"/>
</dbReference>
<dbReference type="EMBL" id="AKCT01000269">
    <property type="protein sequence ID" value="EKV06857.1"/>
    <property type="molecule type" value="Genomic_DNA"/>
</dbReference>
<dbReference type="InterPro" id="IPR042104">
    <property type="entry name" value="PKS_dehydratase_sf"/>
</dbReference>
<dbReference type="SMART" id="SM00823">
    <property type="entry name" value="PKS_PP"/>
    <property type="match status" value="1"/>
</dbReference>
<dbReference type="Pfam" id="PF16073">
    <property type="entry name" value="SAT"/>
    <property type="match status" value="1"/>
</dbReference>
<dbReference type="Gene3D" id="3.10.129.110">
    <property type="entry name" value="Polyketide synthase dehydratase"/>
    <property type="match status" value="1"/>
</dbReference>
<keyword evidence="5" id="KW-0511">Multifunctional enzyme</keyword>
<dbReference type="SUPFAM" id="SSF55048">
    <property type="entry name" value="Probable ACP-binding domain of malonyl-CoA ACP transacylase"/>
    <property type="match status" value="1"/>
</dbReference>
<dbReference type="InterPro" id="IPR041068">
    <property type="entry name" value="HTH_51"/>
</dbReference>
<dbReference type="InterPro" id="IPR020806">
    <property type="entry name" value="PKS_PP-bd"/>
</dbReference>
<keyword evidence="1" id="KW-0596">Phosphopantetheine</keyword>
<evidence type="ECO:0000256" key="6">
    <source>
        <dbReference type="ARBA" id="ARBA00023315"/>
    </source>
</evidence>
<dbReference type="STRING" id="1170229.K9FFF9"/>
<feature type="active site" description="Proton acceptor; for dehydratase activity" evidence="7">
    <location>
        <position position="1296"/>
    </location>
</feature>
<evidence type="ECO:0000256" key="7">
    <source>
        <dbReference type="PROSITE-ProRule" id="PRU01363"/>
    </source>
</evidence>
<keyword evidence="13" id="KW-1185">Reference proteome</keyword>
<dbReference type="eggNOG" id="KOG1202">
    <property type="taxonomic scope" value="Eukaryota"/>
</dbReference>
<evidence type="ECO:0000259" key="9">
    <source>
        <dbReference type="PROSITE" id="PS50075"/>
    </source>
</evidence>
<dbReference type="GO" id="GO:0016746">
    <property type="term" value="F:acyltransferase activity"/>
    <property type="evidence" value="ECO:0007669"/>
    <property type="project" value="UniProtKB-KW"/>
</dbReference>
<dbReference type="PROSITE" id="PS52019">
    <property type="entry name" value="PKS_MFAS_DH"/>
    <property type="match status" value="1"/>
</dbReference>
<dbReference type="Pfam" id="PF07993">
    <property type="entry name" value="NAD_binding_4"/>
    <property type="match status" value="1"/>
</dbReference>
<dbReference type="SUPFAM" id="SSF47336">
    <property type="entry name" value="ACP-like"/>
    <property type="match status" value="1"/>
</dbReference>
<dbReference type="Pfam" id="PF08242">
    <property type="entry name" value="Methyltransf_12"/>
    <property type="match status" value="1"/>
</dbReference>
<dbReference type="eggNOG" id="KOG1178">
    <property type="taxonomic scope" value="Eukaryota"/>
</dbReference>
<dbReference type="InterPro" id="IPR014030">
    <property type="entry name" value="Ketoacyl_synth_N"/>
</dbReference>
<feature type="compositionally biased region" description="Low complexity" evidence="8">
    <location>
        <begin position="1716"/>
        <end position="1729"/>
    </location>
</feature>
<keyword evidence="4" id="KW-0521">NADP</keyword>
<dbReference type="PROSITE" id="PS00012">
    <property type="entry name" value="PHOSPHOPANTETHEINE"/>
    <property type="match status" value="1"/>
</dbReference>
<dbReference type="InterPro" id="IPR050444">
    <property type="entry name" value="Polyketide_Synthase"/>
</dbReference>
<dbReference type="InterPro" id="IPR013120">
    <property type="entry name" value="FAR_NAD-bd"/>
</dbReference>
<dbReference type="Gene3D" id="1.10.1200.10">
    <property type="entry name" value="ACP-like"/>
    <property type="match status" value="1"/>
</dbReference>
<comment type="caution">
    <text evidence="12">The sequence shown here is derived from an EMBL/GenBank/DDBJ whole genome shotgun (WGS) entry which is preliminary data.</text>
</comment>
<evidence type="ECO:0000256" key="3">
    <source>
        <dbReference type="ARBA" id="ARBA00022679"/>
    </source>
</evidence>
<keyword evidence="2" id="KW-0597">Phosphoprotein</keyword>
<protein>
    <submittedName>
        <fullName evidence="12">Polyketide synthase, putative</fullName>
    </submittedName>
</protein>
<dbReference type="Gene3D" id="3.40.50.150">
    <property type="entry name" value="Vaccinia Virus protein VP39"/>
    <property type="match status" value="1"/>
</dbReference>
<dbReference type="InParanoid" id="K9FFF9"/>
<dbReference type="InterPro" id="IPR036291">
    <property type="entry name" value="NAD(P)-bd_dom_sf"/>
</dbReference>
<name>K9FFF9_PEND2</name>
<sequence length="2554" mass="279564">MNTRPGSPKTVLVFGPQALSFNQKSFHDLRAGITSSPALSWVPNAMAELPHYFGKVTTEFPQLNLVRGAQLLQALAEWVATGSLTGLTISPHVPNIVLTLISVLSQLAAYTQYLELCDPGLDESHTLANTETVGFCTGLLTALAVSLSDTETEFARNGATVLRLAMLVGAVVDAQDATDGGSISVSAVWKAPNGLDTLEKLLDSSDAYISVRYDEDRVTVTTSRCSLPELLANASLTGITMKELGLSGRFHSDIHGDLLEPLSRFCDLNPAFRLPAASELRIRCRRDVTETGENIMTGNLSAIALEALLVKQSQWWKTFLSFCSVGKEAATIVTLGPERCTPPSLIHRVPLGFQFIHFADFVAKSDSSHPVQSLADPDNDIAVIGMSCKVSGADDLVEFWDILCKGQSQHTEVPKSRFSFETSFRDFDQQKKWYGNFVKDYDAFDNRFFKRSAREAASMDPQQRLLLEVAYQAVEQSGYFRNRTPSPDVGCYIGTCAVDYESNVGCHAPNAFSSTGNLRGFIAGKVSHYFGWTGPGLTLDTACSGAAVAVNQACNAILSGECAMALAGGVNIISQPLPYQNLAAASFLSPTGQCKPFCANADGYCRGEGVAAVFLKRKSEAIADGDQIFGIISSTAVSQNQNCTPIFVPNAPSLSDLFLKALSKAHMEAWQISYVEAHGTGTAVGDPAEYESISQVFAVPKRAKALQLGSVKGLVGHTESTSGLVSLIKVLLMMHQNSIPPQASFSTMNPHIKVSSSVAIATSSKPWSDEFKAALINNYGASGSNASMIVTKPLGHHAAVSEATGEVKYPFWFSAFDEKSLRAKFSKLIPFLASKIDKISLKTVSFNVSRQSNRQLSRAMLVSCSTIEELCDRISGELSIVDRPSSRPVVLCFGGQVSTFVGLDRSILEATRLLRSHLDDCDKTCYSLGFGSIYPDIFQRAAIKDHVKLQLCLFSIQYASAKSWIDCGVHPSALVGHSFGELTALCVSEALSLEDTVKMIAGRAKIVRDQWGPEKGAMMAVEAELDQVTEVIQSGDSMSIACYNGPRSFTIAGTAQAIDDAAQLISSNAKFSSMRAKKLNVTNAFHSTLVEGLKPSLEDMACDLQFKSPVIPVEFATEQESHRSLSPKFVADHMRNPVYFNHAVQRLSKKYPSSVWLEIGSNSTVINMASRALASSSDNSACQVFLPMNITTDNSISHLTSTTLGLWKAGLDITFWQHHRLQTAEYPVLLLPPYQFEKSKHWLDLQVPPKVVSSALVVEKDQALWLFEGYQDSKQQSARFRVNADSQLYKDLLFGHLIAQTAPICPATVEVDIAIEALMSLRVEFRDGTLQPHISNVSNHVPICFDSSRVFRVHLMAIDTDAKVPRKWTWKFVGEVPGKSASMTVHVEGQIIFSPVDDAHLQMNFGRYERLVKHQRCLDVLYGNDDSDDILQGSSIYRMFDDVVQYGNQYQGLQRLVGRSAKSESAGRVVKKFKNETWLDAHLSDCFSQVGGIWVNCMANRTPGEIYIANGFEKWVRSPKLRVGDSRPEFWDVLACHEKRGDNAFLTDIFIFDPRTGALAEVILGINYAKVSKVSMSKLISRLTTQMTIDVMTSSLTDNIPSTTSTLDPKPNVQVVDKGVRESIVSPSPQIDLKPRLRDIIADLSGFDAVEIKDDAHLPDLGIDSLMCMELAREIEDAFNCTVPTEVLMEVDTFQAFVQSVGSILGFEPGVASASGSADSSAGSGDEAAQTSGLQTPSESAEEDFLDLSGVKDISELEKPVLELPSSVVLKAFAECKELTDFFIEEFGCTSYLERVMPTQTKMCIVLTLDAFAELGCDLRAAKPGQVMERVVHVPLLNGLANYLYDMLEKEAHMVKLDGLQIIRTAVPAPTISSSELLHILLRDAPQHLYPHKLTHFAGSRLADVLSGKSDGIKVIFGSEEGRNLASGLYADSPLNKLSYAQIQDFLKRLVSRLPADGNPLKILELGAGTGGTTKWIVPLLAGLGIPVEYCFSDLAPSFVAAARKRFGKEYSFMKFQTVDVEKDPPAELINSQHVVLASNAVHATHSLTKSLGNIRKTLRPDGFMMILEMTRTIYWVDMIFGLLEGWWLFDDGRSHAIADQSRWEQDLYSVGYSHVDWSDGNHPESAIQRIILALNGSGDGGIPSAAEVEARQRMVDSYVEKYTVSFSAPSPAPRTTVPAKDICILVTGATGSLGSHLVDYLSHLPHVKTVVCLNRKTTIDAYLRQVQALESRDLSSTELSKVKVIDADSSKPLLGLEQKAYNELVATVTHIIHNAWPMSGTRPLKGFEGQFKVMRNLVDLASAAVSSRGSVIGFQFVSSIAVVGHHPSTRSNHCLVPEERIHTAASVLPNGYGDAKWVCERMLDETLHRYPQHFTAMAVRLGQIAGSRTSGYWNHMEHFTFMVQSSQTLGVFPKLDGVMSWTPVNDVAAALVELLLHDNSDPHPIYHIDNPVRQPWSEIASVLADSIDAKLIPFQEWVGRVRSYPGPVERENPAIKLIDFFEQDYTRMSCGGLLLDTTLACTRSETLRNVGPVEAKVARKYVEAWKVAGFLKP</sequence>
<dbReference type="Pfam" id="PF00698">
    <property type="entry name" value="Acyl_transf_1"/>
    <property type="match status" value="1"/>
</dbReference>
<feature type="domain" description="Ketosynthase family 3 (KS3)" evidence="10">
    <location>
        <begin position="378"/>
        <end position="792"/>
    </location>
</feature>
<dbReference type="Gene3D" id="3.40.50.720">
    <property type="entry name" value="NAD(P)-binding Rossmann-like Domain"/>
    <property type="match status" value="1"/>
</dbReference>
<dbReference type="InterPro" id="IPR009081">
    <property type="entry name" value="PP-bd_ACP"/>
</dbReference>
<dbReference type="SUPFAM" id="SSF51735">
    <property type="entry name" value="NAD(P)-binding Rossmann-fold domains"/>
    <property type="match status" value="1"/>
</dbReference>
<feature type="region of interest" description="Disordered" evidence="8">
    <location>
        <begin position="1716"/>
        <end position="1741"/>
    </location>
</feature>
<evidence type="ECO:0000259" key="11">
    <source>
        <dbReference type="PROSITE" id="PS52019"/>
    </source>
</evidence>
<dbReference type="Gene3D" id="3.40.47.10">
    <property type="match status" value="1"/>
</dbReference>
<dbReference type="Proteomes" id="UP000009882">
    <property type="component" value="Unassembled WGS sequence"/>
</dbReference>
<dbReference type="InterPro" id="IPR016039">
    <property type="entry name" value="Thiolase-like"/>
</dbReference>
<dbReference type="GO" id="GO:0031177">
    <property type="term" value="F:phosphopantetheine binding"/>
    <property type="evidence" value="ECO:0007669"/>
    <property type="project" value="InterPro"/>
</dbReference>
<evidence type="ECO:0000313" key="13">
    <source>
        <dbReference type="Proteomes" id="UP000009882"/>
    </source>
</evidence>
<feature type="domain" description="PKS/mFAS DH" evidence="11">
    <location>
        <begin position="1261"/>
        <end position="1577"/>
    </location>
</feature>
<feature type="active site" description="Proton donor; for dehydratase activity" evidence="7">
    <location>
        <position position="1485"/>
    </location>
</feature>
<evidence type="ECO:0000256" key="5">
    <source>
        <dbReference type="ARBA" id="ARBA00023268"/>
    </source>
</evidence>
<dbReference type="PROSITE" id="PS52004">
    <property type="entry name" value="KS3_2"/>
    <property type="match status" value="1"/>
</dbReference>
<dbReference type="InterPro" id="IPR049900">
    <property type="entry name" value="PKS_mFAS_DH"/>
</dbReference>
<dbReference type="SUPFAM" id="SSF53901">
    <property type="entry name" value="Thiolase-like"/>
    <property type="match status" value="1"/>
</dbReference>
<dbReference type="GO" id="GO:0030639">
    <property type="term" value="P:polyketide biosynthetic process"/>
    <property type="evidence" value="ECO:0007669"/>
    <property type="project" value="UniProtKB-ARBA"/>
</dbReference>
<feature type="region of interest" description="C-terminal hotdog fold" evidence="7">
    <location>
        <begin position="1428"/>
        <end position="1577"/>
    </location>
</feature>
<dbReference type="InterPro" id="IPR014031">
    <property type="entry name" value="Ketoacyl_synth_C"/>
</dbReference>
<keyword evidence="3" id="KW-0808">Transferase</keyword>
<keyword evidence="6" id="KW-0012">Acyltransferase</keyword>